<evidence type="ECO:0000256" key="3">
    <source>
        <dbReference type="SAM" id="SignalP"/>
    </source>
</evidence>
<feature type="signal peptide" evidence="3">
    <location>
        <begin position="1"/>
        <end position="23"/>
    </location>
</feature>
<dbReference type="EMBL" id="UFSO01000003">
    <property type="protein sequence ID" value="SSY80031.1"/>
    <property type="molecule type" value="Genomic_DNA"/>
</dbReference>
<reference evidence="5 6" key="1">
    <citation type="submission" date="2018-06" db="EMBL/GenBank/DDBJ databases">
        <authorList>
            <consortium name="Pathogen Informatics"/>
            <person name="Doyle S."/>
        </authorList>
    </citation>
    <scope>NUCLEOTIDE SEQUENCE [LARGE SCALE GENOMIC DNA]</scope>
    <source>
        <strain evidence="5 6">NCTC10283</strain>
    </source>
</reference>
<feature type="domain" description="DUF4349" evidence="4">
    <location>
        <begin position="107"/>
        <end position="339"/>
    </location>
</feature>
<evidence type="ECO:0000313" key="6">
    <source>
        <dbReference type="Proteomes" id="UP000254209"/>
    </source>
</evidence>
<feature type="transmembrane region" description="Helical" evidence="2">
    <location>
        <begin position="315"/>
        <end position="342"/>
    </location>
</feature>
<name>A0A376BT43_9NEIS</name>
<keyword evidence="6" id="KW-1185">Reference proteome</keyword>
<evidence type="ECO:0000313" key="5">
    <source>
        <dbReference type="EMBL" id="SSY80031.1"/>
    </source>
</evidence>
<keyword evidence="2" id="KW-0812">Transmembrane</keyword>
<evidence type="ECO:0000259" key="4">
    <source>
        <dbReference type="Pfam" id="PF14257"/>
    </source>
</evidence>
<keyword evidence="2" id="KW-0472">Membrane</keyword>
<keyword evidence="3" id="KW-0732">Signal</keyword>
<keyword evidence="2" id="KW-1133">Transmembrane helix</keyword>
<dbReference type="RefSeq" id="WP_034293032.1">
    <property type="nucleotide sequence ID" value="NZ_CP091519.2"/>
</dbReference>
<accession>A0A376BT43</accession>
<feature type="chain" id="PRO_5016894794" description="DUF4349 domain-containing protein" evidence="3">
    <location>
        <begin position="24"/>
        <end position="382"/>
    </location>
</feature>
<dbReference type="Pfam" id="PF14257">
    <property type="entry name" value="DUF4349"/>
    <property type="match status" value="1"/>
</dbReference>
<organism evidence="5 6">
    <name type="scientific">Alysiella crassa</name>
    <dbReference type="NCBI Taxonomy" id="153491"/>
    <lineage>
        <taxon>Bacteria</taxon>
        <taxon>Pseudomonadati</taxon>
        <taxon>Pseudomonadota</taxon>
        <taxon>Betaproteobacteria</taxon>
        <taxon>Neisseriales</taxon>
        <taxon>Neisseriaceae</taxon>
        <taxon>Alysiella</taxon>
    </lineage>
</organism>
<dbReference type="OrthoDB" id="8607086at2"/>
<gene>
    <name evidence="5" type="ORF">NCTC10283_01585</name>
</gene>
<dbReference type="PROSITE" id="PS51257">
    <property type="entry name" value="PROKAR_LIPOPROTEIN"/>
    <property type="match status" value="1"/>
</dbReference>
<feature type="region of interest" description="Disordered" evidence="1">
    <location>
        <begin position="362"/>
        <end position="382"/>
    </location>
</feature>
<dbReference type="AlphaFoldDB" id="A0A376BT43"/>
<protein>
    <recommendedName>
        <fullName evidence="4">DUF4349 domain-containing protein</fullName>
    </recommendedName>
</protein>
<sequence length="382" mass="42363">MKINKLALLVSIALLAACGGESARRDMAKVEPQTQVAVETPTSQAAVSVPETVVSASAVMAMAAERDTASPEPAEAAPASASASPVPIVSASAPTEIITHAVSSTRPMVITADLTFRTPDVRKTALAIEQLAAKQGGFVVSNQTNTDMVSSQAFEQSDGMLLIIENYVSKTDLLVRVPRQNAQTFLHSLQPHIDLLQAQNFSAEDVGSLLQRQLLAAQREQQRSKDLGHLNQYTRGNQDERRATIEAQYQAKEQEDEARIQQSELQDKIKFATINLHFSQPEQLVKHTKPNPEAAAREHRPSFWQSAKLAMLSSWNAILAIVLFLLNTWFVWAAIVGGIYGIRRYRQRVPTITEFEVQEWTAEDEPKPSRRRNKFKIQRDDE</sequence>
<proteinExistence type="predicted"/>
<dbReference type="STRING" id="1120980.GCA_000745955_01404"/>
<evidence type="ECO:0000256" key="2">
    <source>
        <dbReference type="SAM" id="Phobius"/>
    </source>
</evidence>
<evidence type="ECO:0000256" key="1">
    <source>
        <dbReference type="SAM" id="MobiDB-lite"/>
    </source>
</evidence>
<dbReference type="Proteomes" id="UP000254209">
    <property type="component" value="Unassembled WGS sequence"/>
</dbReference>
<dbReference type="InterPro" id="IPR025645">
    <property type="entry name" value="DUF4349"/>
</dbReference>